<keyword evidence="8" id="KW-1185">Reference proteome</keyword>
<organism evidence="7 8">
    <name type="scientific">Streptomyces stramineus</name>
    <dbReference type="NCBI Taxonomy" id="173861"/>
    <lineage>
        <taxon>Bacteria</taxon>
        <taxon>Bacillati</taxon>
        <taxon>Actinomycetota</taxon>
        <taxon>Actinomycetes</taxon>
        <taxon>Kitasatosporales</taxon>
        <taxon>Streptomycetaceae</taxon>
        <taxon>Streptomyces</taxon>
    </lineage>
</organism>
<evidence type="ECO:0000256" key="2">
    <source>
        <dbReference type="ARBA" id="ARBA00022573"/>
    </source>
</evidence>
<keyword evidence="4" id="KW-0808">Transferase</keyword>
<gene>
    <name evidence="7" type="ORF">GCM10009544_38260</name>
</gene>
<reference evidence="8" key="1">
    <citation type="journal article" date="2019" name="Int. J. Syst. Evol. Microbiol.">
        <title>The Global Catalogue of Microorganisms (GCM) 10K type strain sequencing project: providing services to taxonomists for standard genome sequencing and annotation.</title>
        <authorList>
            <consortium name="The Broad Institute Genomics Platform"/>
            <consortium name="The Broad Institute Genome Sequencing Center for Infectious Disease"/>
            <person name="Wu L."/>
            <person name="Ma J."/>
        </authorList>
    </citation>
    <scope>NUCLEOTIDE SEQUENCE [LARGE SCALE GENOMIC DNA]</scope>
    <source>
        <strain evidence="8">JCM 10649</strain>
    </source>
</reference>
<evidence type="ECO:0000313" key="8">
    <source>
        <dbReference type="Proteomes" id="UP001499895"/>
    </source>
</evidence>
<dbReference type="Proteomes" id="UP001499895">
    <property type="component" value="Unassembled WGS sequence"/>
</dbReference>
<dbReference type="RefSeq" id="WP_344092228.1">
    <property type="nucleotide sequence ID" value="NZ_BAAAHB010000042.1"/>
</dbReference>
<name>A0ABP3K8E1_9ACTN</name>
<accession>A0ABP3K8E1</accession>
<dbReference type="InterPro" id="IPR035996">
    <property type="entry name" value="4pyrrol_Methylase_sf"/>
</dbReference>
<evidence type="ECO:0000313" key="7">
    <source>
        <dbReference type="EMBL" id="GAA0472610.1"/>
    </source>
</evidence>
<sequence>MSHAPVTVVGIGADGWPGLAPGSQEALRRAEVTIGGPRQLDLLPPDCAGERVAWPSPLRPAVPGLLAEHAGRRVCVLASGDPMFFGIGRTLLDALGDTARLRVMPHPSSVSYACARLGWPLDDTDVLSLVGRPLAALTAALHPGRRLLLLSAGAGTPAEVAALLTARGFGPSRMTVLEQLGGEREHRGDGTADGWAHPPGDALNVIAVEPRRAPHAPRLPLTPGLPDESFEHDGQLTKRHVRAVTLAALAPAPGELLWDVGGGSGSIGIEWMRAHRSCRAVTVERDPVRAARITRNAEALGVPALRVVTGAAPAALAGLPAPDAVFVGGGLTAPGLLAACWDALPEGGRLVANTVTLESEARLADWYRRHGGELTRLAVARAVPVGGFTGWRQAMPVTQWAVVKTAEAAAEPAQGDLQP</sequence>
<proteinExistence type="predicted"/>
<keyword evidence="2" id="KW-0169">Cobalamin biosynthesis</keyword>
<keyword evidence="5" id="KW-0949">S-adenosyl-L-methionine</keyword>
<dbReference type="Gene3D" id="3.40.50.150">
    <property type="entry name" value="Vaccinia Virus protein VP39"/>
    <property type="match status" value="1"/>
</dbReference>
<comment type="caution">
    <text evidence="7">The sequence shown here is derived from an EMBL/GenBank/DDBJ whole genome shotgun (WGS) entry which is preliminary data.</text>
</comment>
<evidence type="ECO:0000259" key="6">
    <source>
        <dbReference type="Pfam" id="PF00590"/>
    </source>
</evidence>
<dbReference type="EMBL" id="BAAAHB010000042">
    <property type="protein sequence ID" value="GAA0472610.1"/>
    <property type="molecule type" value="Genomic_DNA"/>
</dbReference>
<dbReference type="SUPFAM" id="SSF53790">
    <property type="entry name" value="Tetrapyrrole methylase"/>
    <property type="match status" value="1"/>
</dbReference>
<dbReference type="PANTHER" id="PTHR43182">
    <property type="entry name" value="COBALT-PRECORRIN-6B C(15)-METHYLTRANSFERASE (DECARBOXYLATING)"/>
    <property type="match status" value="1"/>
</dbReference>
<dbReference type="InterPro" id="IPR006365">
    <property type="entry name" value="Cbl_synth_CobL"/>
</dbReference>
<dbReference type="Gene3D" id="3.40.1010.10">
    <property type="entry name" value="Cobalt-precorrin-4 Transmethylase, Domain 1"/>
    <property type="match status" value="1"/>
</dbReference>
<keyword evidence="3" id="KW-0489">Methyltransferase</keyword>
<evidence type="ECO:0000256" key="5">
    <source>
        <dbReference type="ARBA" id="ARBA00022691"/>
    </source>
</evidence>
<dbReference type="SUPFAM" id="SSF53335">
    <property type="entry name" value="S-adenosyl-L-methionine-dependent methyltransferases"/>
    <property type="match status" value="1"/>
</dbReference>
<protein>
    <submittedName>
        <fullName evidence="7">Bifunctional cobalt-precorrin-7 (C(5))-methyltransferase/cobalt-precorrin-6B (C(15))-methyltransferase</fullName>
    </submittedName>
</protein>
<dbReference type="Pfam" id="PF00590">
    <property type="entry name" value="TP_methylase"/>
    <property type="match status" value="1"/>
</dbReference>
<dbReference type="InterPro" id="IPR014008">
    <property type="entry name" value="Cbl_synth_MTase_CbiT"/>
</dbReference>
<dbReference type="NCBIfam" id="TIGR02467">
    <property type="entry name" value="CbiE"/>
    <property type="match status" value="1"/>
</dbReference>
<dbReference type="CDD" id="cd11644">
    <property type="entry name" value="Precorrin-6Y-MT"/>
    <property type="match status" value="1"/>
</dbReference>
<feature type="domain" description="Tetrapyrrole methylase" evidence="6">
    <location>
        <begin position="6"/>
        <end position="191"/>
    </location>
</feature>
<dbReference type="InterPro" id="IPR050714">
    <property type="entry name" value="Cobalamin_biosynth_MTase"/>
</dbReference>
<dbReference type="PANTHER" id="PTHR43182:SF1">
    <property type="entry name" value="COBALT-PRECORRIN-7 C(5)-METHYLTRANSFERASE"/>
    <property type="match status" value="1"/>
</dbReference>
<dbReference type="InterPro" id="IPR000878">
    <property type="entry name" value="4pyrrol_Mease"/>
</dbReference>
<dbReference type="NCBIfam" id="TIGR02469">
    <property type="entry name" value="CbiT"/>
    <property type="match status" value="1"/>
</dbReference>
<dbReference type="InterPro" id="IPR014777">
    <property type="entry name" value="4pyrrole_Mease_sub1"/>
</dbReference>
<dbReference type="InterPro" id="IPR012818">
    <property type="entry name" value="CbiE"/>
</dbReference>
<dbReference type="InterPro" id="IPR029063">
    <property type="entry name" value="SAM-dependent_MTases_sf"/>
</dbReference>
<evidence type="ECO:0000256" key="1">
    <source>
        <dbReference type="ARBA" id="ARBA00004953"/>
    </source>
</evidence>
<comment type="pathway">
    <text evidence="1">Cofactor biosynthesis; adenosylcobalamin biosynthesis.</text>
</comment>
<evidence type="ECO:0000256" key="4">
    <source>
        <dbReference type="ARBA" id="ARBA00022679"/>
    </source>
</evidence>
<dbReference type="PIRSF" id="PIRSF036428">
    <property type="entry name" value="CobL"/>
    <property type="match status" value="1"/>
</dbReference>
<evidence type="ECO:0000256" key="3">
    <source>
        <dbReference type="ARBA" id="ARBA00022603"/>
    </source>
</evidence>